<dbReference type="EMBL" id="KX021865">
    <property type="protein sequence ID" value="ANY58987.1"/>
    <property type="molecule type" value="Genomic_DNA"/>
</dbReference>
<evidence type="ECO:0000256" key="3">
    <source>
        <dbReference type="ARBA" id="ARBA00022691"/>
    </source>
</evidence>
<name>A0A1B2CWH0_9CYAN</name>
<dbReference type="GO" id="GO:0008757">
    <property type="term" value="F:S-adenosylmethionine-dependent methyltransferase activity"/>
    <property type="evidence" value="ECO:0007669"/>
    <property type="project" value="TreeGrafter"/>
</dbReference>
<organism evidence="4">
    <name type="scientific">Heteroscytonema crispum UCFS10</name>
    <dbReference type="NCBI Taxonomy" id="1885250"/>
    <lineage>
        <taxon>Bacteria</taxon>
        <taxon>Bacillati</taxon>
        <taxon>Cyanobacteriota</taxon>
        <taxon>Cyanophyceae</taxon>
        <taxon>Nostocales</taxon>
        <taxon>Heteroscytonemataceae</taxon>
        <taxon>Heteroscytonema</taxon>
    </lineage>
</organism>
<keyword evidence="2 4" id="KW-0808">Transferase</keyword>
<evidence type="ECO:0000313" key="4">
    <source>
        <dbReference type="EMBL" id="ANY58987.1"/>
    </source>
</evidence>
<evidence type="ECO:0000256" key="2">
    <source>
        <dbReference type="ARBA" id="ARBA00022679"/>
    </source>
</evidence>
<dbReference type="InterPro" id="IPR029063">
    <property type="entry name" value="SAM-dependent_MTases_sf"/>
</dbReference>
<evidence type="ECO:0000256" key="1">
    <source>
        <dbReference type="ARBA" id="ARBA00022603"/>
    </source>
</evidence>
<dbReference type="GO" id="GO:0032259">
    <property type="term" value="P:methylation"/>
    <property type="evidence" value="ECO:0007669"/>
    <property type="project" value="UniProtKB-KW"/>
</dbReference>
<dbReference type="Pfam" id="PF01596">
    <property type="entry name" value="Methyltransf_3"/>
    <property type="match status" value="1"/>
</dbReference>
<dbReference type="CDD" id="cd02440">
    <property type="entry name" value="AdoMet_MTases"/>
    <property type="match status" value="1"/>
</dbReference>
<proteinExistence type="predicted"/>
<keyword evidence="3" id="KW-0949">S-adenosyl-L-methionine</keyword>
<dbReference type="PANTHER" id="PTHR10509:SF14">
    <property type="entry name" value="CAFFEOYL-COA O-METHYLTRANSFERASE 3-RELATED"/>
    <property type="match status" value="1"/>
</dbReference>
<dbReference type="Gene3D" id="3.40.50.150">
    <property type="entry name" value="Vaccinia Virus protein VP39"/>
    <property type="match status" value="1"/>
</dbReference>
<reference evidence="4" key="1">
    <citation type="journal article" date="2016" name="Appl. Environ. Microbiol.">
        <title>Comparative profiling and discovery of novel glycosylated mycosporine-like amino acids in two strains of the cyanobacterium Scytonema cf. crispum.</title>
        <authorList>
            <person name="D'Agostino P.M."/>
            <person name="Javalkote V.S."/>
            <person name="Mazmouz R."/>
            <person name="Pickford R."/>
            <person name="Puranik P.R."/>
            <person name="Neilan B.A."/>
        </authorList>
    </citation>
    <scope>NUCLEOTIDE SEQUENCE</scope>
    <source>
        <strain evidence="4">UCFS10</strain>
    </source>
</reference>
<protein>
    <submittedName>
        <fullName evidence="4">O-methyltransferase</fullName>
    </submittedName>
</protein>
<dbReference type="PROSITE" id="PS51682">
    <property type="entry name" value="SAM_OMT_I"/>
    <property type="match status" value="1"/>
</dbReference>
<dbReference type="PANTHER" id="PTHR10509">
    <property type="entry name" value="O-METHYLTRANSFERASE-RELATED"/>
    <property type="match status" value="1"/>
</dbReference>
<dbReference type="InterPro" id="IPR002935">
    <property type="entry name" value="SAM_O-MeTrfase"/>
</dbReference>
<dbReference type="SUPFAM" id="SSF53335">
    <property type="entry name" value="S-adenosyl-L-methionine-dependent methyltransferases"/>
    <property type="match status" value="1"/>
</dbReference>
<keyword evidence="1 4" id="KW-0489">Methyltransferase</keyword>
<dbReference type="InterPro" id="IPR050362">
    <property type="entry name" value="Cation-dep_OMT"/>
</dbReference>
<gene>
    <name evidence="4" type="primary">mysB</name>
</gene>
<dbReference type="GO" id="GO:0008171">
    <property type="term" value="F:O-methyltransferase activity"/>
    <property type="evidence" value="ECO:0007669"/>
    <property type="project" value="InterPro"/>
</dbReference>
<sequence>MDWFAQSKILSSKIQNGKTVTSIVEISTARPVTPHGILVEELRKTLEMAEAASIPAEILATLRSTYQLAAGLDPYISECTTTESSALTALARKTSAEDWRKRFGDGETVRQLEQEMLSGHLEGQTLKMFVRMTKAKRVLEVGMFTGYSALAMAEALPDDGKLVACEVDAYVANFAQNCFADSPHGDKITVEVAPALETLHKLAAAGESFDLIFIDADKKEYVEYFQTILDSNLLAPDGLICVDNTLLQGQPYLPPEKRTANGEAIATFNSIVAQDSRVEQVLLPVRDGLTLIRRLD</sequence>
<accession>A0A1B2CWH0</accession>
<dbReference type="AlphaFoldDB" id="A0A1B2CWH0"/>